<sequence>MSELESVTIKDRRRLKNVRRSKELDQNIELVNQALVNITNEYSLNITELNTLQYAAAVIADDMRDTPKGGIGYAADNKNIVTHLLCMDDLKIFGRDEKQLRQAMHIIKMFSDDIQMEFGQDKCTTVVFKRGV</sequence>
<dbReference type="AlphaFoldDB" id="A0A498NQ49"/>
<dbReference type="EMBL" id="QBIY01011237">
    <property type="protein sequence ID" value="RXN33868.1"/>
    <property type="molecule type" value="Genomic_DNA"/>
</dbReference>
<organism evidence="1 2">
    <name type="scientific">Labeo rohita</name>
    <name type="common">Indian major carp</name>
    <name type="synonym">Cyprinus rohita</name>
    <dbReference type="NCBI Taxonomy" id="84645"/>
    <lineage>
        <taxon>Eukaryota</taxon>
        <taxon>Metazoa</taxon>
        <taxon>Chordata</taxon>
        <taxon>Craniata</taxon>
        <taxon>Vertebrata</taxon>
        <taxon>Euteleostomi</taxon>
        <taxon>Actinopterygii</taxon>
        <taxon>Neopterygii</taxon>
        <taxon>Teleostei</taxon>
        <taxon>Ostariophysi</taxon>
        <taxon>Cypriniformes</taxon>
        <taxon>Cyprinidae</taxon>
        <taxon>Labeoninae</taxon>
        <taxon>Labeonini</taxon>
        <taxon>Labeo</taxon>
    </lineage>
</organism>
<comment type="caution">
    <text evidence="1">The sequence shown here is derived from an EMBL/GenBank/DDBJ whole genome shotgun (WGS) entry which is preliminary data.</text>
</comment>
<protein>
    <submittedName>
        <fullName evidence="1">Retrovirus-related Pol poly from type-1 retrotransposable element R2</fullName>
    </submittedName>
</protein>
<name>A0A498NQ49_LABRO</name>
<reference evidence="1 2" key="1">
    <citation type="submission" date="2018-03" db="EMBL/GenBank/DDBJ databases">
        <title>Draft genome sequence of Rohu Carp (Labeo rohita).</title>
        <authorList>
            <person name="Das P."/>
            <person name="Kushwaha B."/>
            <person name="Joshi C.G."/>
            <person name="Kumar D."/>
            <person name="Nagpure N.S."/>
            <person name="Sahoo L."/>
            <person name="Das S.P."/>
            <person name="Bit A."/>
            <person name="Patnaik S."/>
            <person name="Meher P.K."/>
            <person name="Jayasankar P."/>
            <person name="Koringa P.G."/>
            <person name="Patel N.V."/>
            <person name="Hinsu A.T."/>
            <person name="Kumar R."/>
            <person name="Pandey M."/>
            <person name="Agarwal S."/>
            <person name="Srivastava S."/>
            <person name="Singh M."/>
            <person name="Iquebal M.A."/>
            <person name="Jaiswal S."/>
            <person name="Angadi U.B."/>
            <person name="Kumar N."/>
            <person name="Raza M."/>
            <person name="Shah T.M."/>
            <person name="Rai A."/>
            <person name="Jena J.K."/>
        </authorList>
    </citation>
    <scope>NUCLEOTIDE SEQUENCE [LARGE SCALE GENOMIC DNA]</scope>
    <source>
        <strain evidence="1">DASCIFA01</strain>
        <tissue evidence="1">Testis</tissue>
    </source>
</reference>
<evidence type="ECO:0000313" key="1">
    <source>
        <dbReference type="EMBL" id="RXN33868.1"/>
    </source>
</evidence>
<gene>
    <name evidence="1" type="ORF">ROHU_015307</name>
</gene>
<dbReference type="PANTHER" id="PTHR35450">
    <property type="entry name" value="REVERSE TRANSCRIPTASE DOMAIN-CONTAINING PROTEIN"/>
    <property type="match status" value="1"/>
</dbReference>
<dbReference type="Proteomes" id="UP000290572">
    <property type="component" value="Unassembled WGS sequence"/>
</dbReference>
<evidence type="ECO:0000313" key="2">
    <source>
        <dbReference type="Proteomes" id="UP000290572"/>
    </source>
</evidence>
<accession>A0A498NQ49</accession>
<dbReference type="STRING" id="84645.A0A498NQ49"/>
<proteinExistence type="predicted"/>
<dbReference type="PANTHER" id="PTHR35450:SF2">
    <property type="entry name" value="REVERSE TRANSCRIPTASE DOMAIN-CONTAINING PROTEIN"/>
    <property type="match status" value="1"/>
</dbReference>
<keyword evidence="2" id="KW-1185">Reference proteome</keyword>